<dbReference type="Gene3D" id="3.40.50.150">
    <property type="entry name" value="Vaccinia Virus protein VP39"/>
    <property type="match status" value="1"/>
</dbReference>
<organism evidence="1 2">
    <name type="scientific">Aspergillus calidoustus</name>
    <dbReference type="NCBI Taxonomy" id="454130"/>
    <lineage>
        <taxon>Eukaryota</taxon>
        <taxon>Fungi</taxon>
        <taxon>Dikarya</taxon>
        <taxon>Ascomycota</taxon>
        <taxon>Pezizomycotina</taxon>
        <taxon>Eurotiomycetes</taxon>
        <taxon>Eurotiomycetidae</taxon>
        <taxon>Eurotiales</taxon>
        <taxon>Aspergillaceae</taxon>
        <taxon>Aspergillus</taxon>
        <taxon>Aspergillus subgen. Nidulantes</taxon>
    </lineage>
</organism>
<dbReference type="OrthoDB" id="184880at2759"/>
<name>A0A0U5G5Z7_ASPCI</name>
<dbReference type="EMBL" id="CDMC01000004">
    <property type="protein sequence ID" value="CEL04991.1"/>
    <property type="molecule type" value="Genomic_DNA"/>
</dbReference>
<dbReference type="AlphaFoldDB" id="A0A0U5G5Z7"/>
<sequence>MAALVESAKKVASFVGTEGEYMLPHHAKEIERLRKQHVFMNSTTGGQLLVVPLVTEPGDKKLRVLDSGAADGTWLLDLPRQLPTFDLELFGVDIGSSLFPPKSTADLRAHDIRTPFPESWNWKDSFDVIHQRLLIWGIKSAEWPTVIRNLSTIIRPGGYIQLVEAEWIDPNNPASPETRPNLSKQAALQVWSTESFEMDINIAYKLEDLLKDAGFEDVTKVQFDHGYGALARDPEQRNVSAELWVDCFRPLGEKIPDGGIPGVAANAGEFAEFMDALELEIKTFGYQPKLNFVYARKPY</sequence>
<dbReference type="SUPFAM" id="SSF53335">
    <property type="entry name" value="S-adenosyl-L-methionine-dependent methyltransferases"/>
    <property type="match status" value="1"/>
</dbReference>
<dbReference type="Pfam" id="PF13489">
    <property type="entry name" value="Methyltransf_23"/>
    <property type="match status" value="1"/>
</dbReference>
<evidence type="ECO:0000313" key="1">
    <source>
        <dbReference type="EMBL" id="CEL04991.1"/>
    </source>
</evidence>
<protein>
    <recommendedName>
        <fullName evidence="3">Methyltransferase</fullName>
    </recommendedName>
</protein>
<evidence type="ECO:0000313" key="2">
    <source>
        <dbReference type="Proteomes" id="UP000054771"/>
    </source>
</evidence>
<dbReference type="InterPro" id="IPR029063">
    <property type="entry name" value="SAM-dependent_MTases_sf"/>
</dbReference>
<evidence type="ECO:0008006" key="3">
    <source>
        <dbReference type="Google" id="ProtNLM"/>
    </source>
</evidence>
<keyword evidence="2" id="KW-1185">Reference proteome</keyword>
<proteinExistence type="predicted"/>
<gene>
    <name evidence="1" type="ORF">ASPCAL06113</name>
</gene>
<dbReference type="OMA" id="IAYKLEG"/>
<dbReference type="Proteomes" id="UP000054771">
    <property type="component" value="Unassembled WGS sequence"/>
</dbReference>
<dbReference type="STRING" id="454130.A0A0U5G5Z7"/>
<accession>A0A0U5G5Z7</accession>
<reference evidence="2" key="1">
    <citation type="journal article" date="2016" name="Genome Announc.">
        <title>Draft genome sequences of fungus Aspergillus calidoustus.</title>
        <authorList>
            <person name="Horn F."/>
            <person name="Linde J."/>
            <person name="Mattern D.J."/>
            <person name="Walther G."/>
            <person name="Guthke R."/>
            <person name="Scherlach K."/>
            <person name="Martin K."/>
            <person name="Brakhage A.A."/>
            <person name="Petzke L."/>
            <person name="Valiante V."/>
        </authorList>
    </citation>
    <scope>NUCLEOTIDE SEQUENCE [LARGE SCALE GENOMIC DNA]</scope>
    <source>
        <strain evidence="2">SF006504</strain>
    </source>
</reference>